<proteinExistence type="predicted"/>
<evidence type="ECO:0000313" key="1">
    <source>
        <dbReference type="EMBL" id="KAK1312665.1"/>
    </source>
</evidence>
<dbReference type="Gene3D" id="3.60.10.10">
    <property type="entry name" value="Endonuclease/exonuclease/phosphatase"/>
    <property type="match status" value="1"/>
</dbReference>
<evidence type="ECO:0000313" key="2">
    <source>
        <dbReference type="Proteomes" id="UP001180020"/>
    </source>
</evidence>
<reference evidence="1" key="2">
    <citation type="submission" date="2023-06" db="EMBL/GenBank/DDBJ databases">
        <authorList>
            <person name="Ma L."/>
            <person name="Liu K.-W."/>
            <person name="Li Z."/>
            <person name="Hsiao Y.-Y."/>
            <person name="Qi Y."/>
            <person name="Fu T."/>
            <person name="Tang G."/>
            <person name="Zhang D."/>
            <person name="Sun W.-H."/>
            <person name="Liu D.-K."/>
            <person name="Li Y."/>
            <person name="Chen G.-Z."/>
            <person name="Liu X.-D."/>
            <person name="Liao X.-Y."/>
            <person name="Jiang Y.-T."/>
            <person name="Yu X."/>
            <person name="Hao Y."/>
            <person name="Huang J."/>
            <person name="Zhao X.-W."/>
            <person name="Ke S."/>
            <person name="Chen Y.-Y."/>
            <person name="Wu W.-L."/>
            <person name="Hsu J.-L."/>
            <person name="Lin Y.-F."/>
            <person name="Huang M.-D."/>
            <person name="Li C.-Y."/>
            <person name="Huang L."/>
            <person name="Wang Z.-W."/>
            <person name="Zhao X."/>
            <person name="Zhong W.-Y."/>
            <person name="Peng D.-H."/>
            <person name="Ahmad S."/>
            <person name="Lan S."/>
            <person name="Zhang J.-S."/>
            <person name="Tsai W.-C."/>
            <person name="Van De Peer Y."/>
            <person name="Liu Z.-J."/>
        </authorList>
    </citation>
    <scope>NUCLEOTIDE SEQUENCE</scope>
    <source>
        <strain evidence="1">CP</strain>
        <tissue evidence="1">Leaves</tissue>
    </source>
</reference>
<sequence>MKCIFWNVRGLNHLLKQLDVKEFLRLHKVSLLTLVETKVDITNASRVSQHICPNFQAITNYQSHHFGRIWVLWDPHLFDVEVLLQSAQFIHCKHYASNNEQERLSLWDDLARTSLSSHSAPWLIGRDMNEVRYAFEKIGGRPLLTENSSTSMIASNPVTFRTSKLLGTYFLGQTFSNIVFPLGWTALSSITLAPLFPGELHTLPCTKPI</sequence>
<evidence type="ECO:0008006" key="3">
    <source>
        <dbReference type="Google" id="ProtNLM"/>
    </source>
</evidence>
<name>A0AAV9EG75_ACOCL</name>
<protein>
    <recommendedName>
        <fullName evidence="3">Endonuclease/exonuclease/phosphatase domain-containing protein</fullName>
    </recommendedName>
</protein>
<gene>
    <name evidence="1" type="ORF">QJS10_CPA07g00491</name>
</gene>
<comment type="caution">
    <text evidence="1">The sequence shown here is derived from an EMBL/GenBank/DDBJ whole genome shotgun (WGS) entry which is preliminary data.</text>
</comment>
<dbReference type="EMBL" id="JAUJYO010000007">
    <property type="protein sequence ID" value="KAK1312665.1"/>
    <property type="molecule type" value="Genomic_DNA"/>
</dbReference>
<keyword evidence="2" id="KW-1185">Reference proteome</keyword>
<dbReference type="Proteomes" id="UP001180020">
    <property type="component" value="Unassembled WGS sequence"/>
</dbReference>
<dbReference type="SUPFAM" id="SSF56219">
    <property type="entry name" value="DNase I-like"/>
    <property type="match status" value="1"/>
</dbReference>
<reference evidence="1" key="1">
    <citation type="journal article" date="2023" name="Nat. Commun.">
        <title>Diploid and tetraploid genomes of Acorus and the evolution of monocots.</title>
        <authorList>
            <person name="Ma L."/>
            <person name="Liu K.W."/>
            <person name="Li Z."/>
            <person name="Hsiao Y.Y."/>
            <person name="Qi Y."/>
            <person name="Fu T."/>
            <person name="Tang G.D."/>
            <person name="Zhang D."/>
            <person name="Sun W.H."/>
            <person name="Liu D.K."/>
            <person name="Li Y."/>
            <person name="Chen G.Z."/>
            <person name="Liu X.D."/>
            <person name="Liao X.Y."/>
            <person name="Jiang Y.T."/>
            <person name="Yu X."/>
            <person name="Hao Y."/>
            <person name="Huang J."/>
            <person name="Zhao X.W."/>
            <person name="Ke S."/>
            <person name="Chen Y.Y."/>
            <person name="Wu W.L."/>
            <person name="Hsu J.L."/>
            <person name="Lin Y.F."/>
            <person name="Huang M.D."/>
            <person name="Li C.Y."/>
            <person name="Huang L."/>
            <person name="Wang Z.W."/>
            <person name="Zhao X."/>
            <person name="Zhong W.Y."/>
            <person name="Peng D.H."/>
            <person name="Ahmad S."/>
            <person name="Lan S."/>
            <person name="Zhang J.S."/>
            <person name="Tsai W.C."/>
            <person name="Van de Peer Y."/>
            <person name="Liu Z.J."/>
        </authorList>
    </citation>
    <scope>NUCLEOTIDE SEQUENCE</scope>
    <source>
        <strain evidence="1">CP</strain>
    </source>
</reference>
<organism evidence="1 2">
    <name type="scientific">Acorus calamus</name>
    <name type="common">Sweet flag</name>
    <dbReference type="NCBI Taxonomy" id="4465"/>
    <lineage>
        <taxon>Eukaryota</taxon>
        <taxon>Viridiplantae</taxon>
        <taxon>Streptophyta</taxon>
        <taxon>Embryophyta</taxon>
        <taxon>Tracheophyta</taxon>
        <taxon>Spermatophyta</taxon>
        <taxon>Magnoliopsida</taxon>
        <taxon>Liliopsida</taxon>
        <taxon>Acoraceae</taxon>
        <taxon>Acorus</taxon>
    </lineage>
</organism>
<dbReference type="PANTHER" id="PTHR35218">
    <property type="entry name" value="RNASE H DOMAIN-CONTAINING PROTEIN"/>
    <property type="match status" value="1"/>
</dbReference>
<dbReference type="InterPro" id="IPR036691">
    <property type="entry name" value="Endo/exonu/phosph_ase_sf"/>
</dbReference>
<dbReference type="PANTHER" id="PTHR35218:SF7">
    <property type="entry name" value="ENDONUCLEASE_EXONUCLEASE_PHOSPHATASE"/>
    <property type="match status" value="1"/>
</dbReference>
<accession>A0AAV9EG75</accession>
<dbReference type="AlphaFoldDB" id="A0AAV9EG75"/>